<comment type="catalytic activity">
    <reaction evidence="4">
        <text>(2R,3S)-2,3-dihydroxy-2,3-dihydro-p-cumate + NAD(+) = 2,3-dihydroxy-p-cumate + NADH + H(+)</text>
        <dbReference type="Rhea" id="RHEA:23772"/>
        <dbReference type="ChEBI" id="CHEBI:15378"/>
        <dbReference type="ChEBI" id="CHEBI:36647"/>
        <dbReference type="ChEBI" id="CHEBI:57540"/>
        <dbReference type="ChEBI" id="CHEBI:57945"/>
        <dbReference type="ChEBI" id="CHEBI:58420"/>
        <dbReference type="EC" id="1.3.1.58"/>
    </reaction>
</comment>
<dbReference type="CDD" id="cd05233">
    <property type="entry name" value="SDR_c"/>
    <property type="match status" value="1"/>
</dbReference>
<dbReference type="PANTHER" id="PTHR42760">
    <property type="entry name" value="SHORT-CHAIN DEHYDROGENASES/REDUCTASES FAMILY MEMBER"/>
    <property type="match status" value="1"/>
</dbReference>
<dbReference type="EC" id="1.3.1.58" evidence="6"/>
<dbReference type="EMBL" id="NIRS01000003">
    <property type="protein sequence ID" value="PPK38506.1"/>
    <property type="molecule type" value="Genomic_DNA"/>
</dbReference>
<evidence type="ECO:0000313" key="9">
    <source>
        <dbReference type="EMBL" id="PPK38506.1"/>
    </source>
</evidence>
<evidence type="ECO:0000256" key="2">
    <source>
        <dbReference type="ARBA" id="ARBA00023002"/>
    </source>
</evidence>
<dbReference type="InterPro" id="IPR002347">
    <property type="entry name" value="SDR_fam"/>
</dbReference>
<evidence type="ECO:0000256" key="3">
    <source>
        <dbReference type="ARBA" id="ARBA00042907"/>
    </source>
</evidence>
<evidence type="ECO:0000256" key="4">
    <source>
        <dbReference type="ARBA" id="ARBA00050226"/>
    </source>
</evidence>
<organism evidence="9 10">
    <name type="scientific">Pseudomonas laurylsulfatiphila</name>
    <dbReference type="NCBI Taxonomy" id="2011015"/>
    <lineage>
        <taxon>Bacteria</taxon>
        <taxon>Pseudomonadati</taxon>
        <taxon>Pseudomonadota</taxon>
        <taxon>Gammaproteobacteria</taxon>
        <taxon>Pseudomonadales</taxon>
        <taxon>Pseudomonadaceae</taxon>
        <taxon>Pseudomonas</taxon>
    </lineage>
</organism>
<dbReference type="Pfam" id="PF00106">
    <property type="entry name" value="adh_short"/>
    <property type="match status" value="1"/>
</dbReference>
<dbReference type="PRINTS" id="PR00080">
    <property type="entry name" value="SDRFAMILY"/>
</dbReference>
<evidence type="ECO:0000256" key="8">
    <source>
        <dbReference type="RuleBase" id="RU000363"/>
    </source>
</evidence>
<dbReference type="Pfam" id="PF13561">
    <property type="entry name" value="adh_short_C2"/>
    <property type="match status" value="1"/>
</dbReference>
<reference evidence="10" key="1">
    <citation type="submission" date="2017-06" db="EMBL/GenBank/DDBJ databases">
        <authorList>
            <person name="Furmanczyk E.M."/>
        </authorList>
    </citation>
    <scope>NUCLEOTIDE SEQUENCE [LARGE SCALE GENOMIC DNA]</scope>
    <source>
        <strain evidence="10">AP3_16</strain>
    </source>
</reference>
<dbReference type="RefSeq" id="WP_104449102.1">
    <property type="nucleotide sequence ID" value="NZ_NIRS01000003.1"/>
</dbReference>
<evidence type="ECO:0000313" key="10">
    <source>
        <dbReference type="Proteomes" id="UP000238541"/>
    </source>
</evidence>
<evidence type="ECO:0000256" key="7">
    <source>
        <dbReference type="ARBA" id="ARBA00073443"/>
    </source>
</evidence>
<dbReference type="Proteomes" id="UP000238541">
    <property type="component" value="Unassembled WGS sequence"/>
</dbReference>
<dbReference type="FunFam" id="3.40.50.720:FF:000173">
    <property type="entry name" value="3-oxoacyl-[acyl-carrier protein] reductase"/>
    <property type="match status" value="1"/>
</dbReference>
<keyword evidence="10" id="KW-1185">Reference proteome</keyword>
<evidence type="ECO:0000256" key="6">
    <source>
        <dbReference type="ARBA" id="ARBA00066455"/>
    </source>
</evidence>
<dbReference type="PRINTS" id="PR00081">
    <property type="entry name" value="GDHRDH"/>
</dbReference>
<dbReference type="GO" id="GO:0016616">
    <property type="term" value="F:oxidoreductase activity, acting on the CH-OH group of donors, NAD or NADP as acceptor"/>
    <property type="evidence" value="ECO:0007669"/>
    <property type="project" value="TreeGrafter"/>
</dbReference>
<evidence type="ECO:0000256" key="5">
    <source>
        <dbReference type="ARBA" id="ARBA00060518"/>
    </source>
</evidence>
<sequence length="275" mass="28883">MRLANKVALVTGAGSGIGRATAELFAAEGARVVLADIDEAAARRVLETLPAGAEGLAWGCDIADGASVQRLFVEIEQRFGRLDVLVNNAGLGQVPGDGFDLYQQRLAQRNEQLAAGRVPEVFTDMVVDLTDEGWRRLLAINLDGAFYCSRSAVRLMIACASRGSIVNIASSSALSGEGPLAYCAAKAAMLGMTKCLARDLGARGIRVNAICPGPTRTPLMQSISEEWAKALERAIPLGHMLEPGEIAQTSLFLASDESSAFTGQTLAASGGMLML</sequence>
<proteinExistence type="inferred from homology"/>
<protein>
    <recommendedName>
        <fullName evidence="7">2,3-dihydroxy-2,3-dihydro-p-cumate dehydrogenase</fullName>
        <ecNumber evidence="6">1.3.1.58</ecNumber>
    </recommendedName>
    <alternativeName>
        <fullName evidence="3">Biphenyl-2,3-dihydro-2,3-diol dehydrogenase</fullName>
    </alternativeName>
</protein>
<comment type="pathway">
    <text evidence="5">Aromatic compound metabolism; p-cumate degradation; acetaldehyde and pyruvate from p-cumate: step 2/7.</text>
</comment>
<keyword evidence="2" id="KW-0560">Oxidoreductase</keyword>
<gene>
    <name evidence="9" type="ORF">CD175_11880</name>
</gene>
<evidence type="ECO:0000256" key="1">
    <source>
        <dbReference type="ARBA" id="ARBA00006484"/>
    </source>
</evidence>
<name>A0A2S6FM66_9PSED</name>
<dbReference type="Gene3D" id="3.40.50.720">
    <property type="entry name" value="NAD(P)-binding Rossmann-like Domain"/>
    <property type="match status" value="1"/>
</dbReference>
<dbReference type="AlphaFoldDB" id="A0A2S6FM66"/>
<accession>A0A2S6FM66</accession>
<comment type="similarity">
    <text evidence="1 8">Belongs to the short-chain dehydrogenases/reductases (SDR) family.</text>
</comment>
<dbReference type="SUPFAM" id="SSF51735">
    <property type="entry name" value="NAD(P)-binding Rossmann-fold domains"/>
    <property type="match status" value="1"/>
</dbReference>
<dbReference type="InterPro" id="IPR036291">
    <property type="entry name" value="NAD(P)-bd_dom_sf"/>
</dbReference>
<dbReference type="GO" id="GO:0018511">
    <property type="term" value="F:2,3-dihydroxy-2,3-dihydro-p-cumate dehydrogenase activity"/>
    <property type="evidence" value="ECO:0007669"/>
    <property type="project" value="UniProtKB-EC"/>
</dbReference>
<comment type="caution">
    <text evidence="9">The sequence shown here is derived from an EMBL/GenBank/DDBJ whole genome shotgun (WGS) entry which is preliminary data.</text>
</comment>